<reference evidence="3" key="1">
    <citation type="submission" date="2025-08" db="UniProtKB">
        <authorList>
            <consortium name="RefSeq"/>
        </authorList>
    </citation>
    <scope>IDENTIFICATION</scope>
    <source>
        <tissue evidence="3">Whole larvae</tissue>
    </source>
</reference>
<organism evidence="2 3">
    <name type="scientific">Galleria mellonella</name>
    <name type="common">Greater wax moth</name>
    <dbReference type="NCBI Taxonomy" id="7137"/>
    <lineage>
        <taxon>Eukaryota</taxon>
        <taxon>Metazoa</taxon>
        <taxon>Ecdysozoa</taxon>
        <taxon>Arthropoda</taxon>
        <taxon>Hexapoda</taxon>
        <taxon>Insecta</taxon>
        <taxon>Pterygota</taxon>
        <taxon>Neoptera</taxon>
        <taxon>Endopterygota</taxon>
        <taxon>Lepidoptera</taxon>
        <taxon>Glossata</taxon>
        <taxon>Ditrysia</taxon>
        <taxon>Pyraloidea</taxon>
        <taxon>Pyralidae</taxon>
        <taxon>Galleriinae</taxon>
        <taxon>Galleria</taxon>
    </lineage>
</organism>
<gene>
    <name evidence="3" type="primary">LOC113517702</name>
</gene>
<dbReference type="RefSeq" id="XP_052758037.1">
    <property type="nucleotide sequence ID" value="XM_052902077.1"/>
</dbReference>
<evidence type="ECO:0000313" key="2">
    <source>
        <dbReference type="Proteomes" id="UP001652740"/>
    </source>
</evidence>
<dbReference type="GeneID" id="113517702"/>
<keyword evidence="1" id="KW-0732">Signal</keyword>
<evidence type="ECO:0000313" key="3">
    <source>
        <dbReference type="RefSeq" id="XP_052758037.1"/>
    </source>
</evidence>
<dbReference type="Proteomes" id="UP001652740">
    <property type="component" value="Unplaced"/>
</dbReference>
<keyword evidence="2" id="KW-1185">Reference proteome</keyword>
<accession>A0ABM3N390</accession>
<proteinExistence type="predicted"/>
<sequence length="175" mass="20319">MTGKLCLLFLLFSCVDCMKKYVMYDYDVSEEDLYENSAVIGSHTLMNSTLYKTIFRYYCLSDYHENEDLLIYGTKSWTFPQQDINLTLSYPSAFQSDKQTDYIEEYWITGFNVLLFVDSTESQGYINHGGIMQDSISLTFVCPNVNMLQYQFWLYGVAKSSEKIESSSLLQSDMC</sequence>
<name>A0ABM3N390_GALME</name>
<evidence type="ECO:0000256" key="1">
    <source>
        <dbReference type="SAM" id="SignalP"/>
    </source>
</evidence>
<feature type="chain" id="PRO_5046097137" evidence="1">
    <location>
        <begin position="18"/>
        <end position="175"/>
    </location>
</feature>
<feature type="signal peptide" evidence="1">
    <location>
        <begin position="1"/>
        <end position="17"/>
    </location>
</feature>
<protein>
    <submittedName>
        <fullName evidence="3">Uncharacterized protein LOC113517702</fullName>
    </submittedName>
</protein>